<keyword evidence="1" id="KW-0472">Membrane</keyword>
<feature type="transmembrane region" description="Helical" evidence="1">
    <location>
        <begin position="39"/>
        <end position="57"/>
    </location>
</feature>
<keyword evidence="3" id="KW-1185">Reference proteome</keyword>
<dbReference type="AlphaFoldDB" id="A0A7H2BLY6"/>
<name>A0A7H2BLY6_9MICC</name>
<dbReference type="EMBL" id="CP061538">
    <property type="protein sequence ID" value="QNV40682.1"/>
    <property type="molecule type" value="Genomic_DNA"/>
</dbReference>
<protein>
    <submittedName>
        <fullName evidence="2">Uncharacterized protein</fullName>
    </submittedName>
</protein>
<proteinExistence type="predicted"/>
<sequence>MAKTIGTTTLASTGGGMAGFFIAQTVVDIFHLELSDNGLMGLGFLLVAIGSLIGGYLSPSKREELAKVMAEANVPTAQEIAQEVAVVAPTAVVPSAGEVAQAVVAAQSDVSPAVSPTINISAPDGVSPDVFGKRFASSVAVDSDVLVP</sequence>
<dbReference type="RefSeq" id="WP_190618278.1">
    <property type="nucleotide sequence ID" value="NZ_CP061538.1"/>
</dbReference>
<dbReference type="KEGG" id="rama:IDM48_04570"/>
<keyword evidence="1" id="KW-1133">Transmembrane helix</keyword>
<accession>A0A7H2BLY6</accession>
<organism evidence="2 3">
    <name type="scientific">Rothia amarae</name>
    <dbReference type="NCBI Taxonomy" id="169480"/>
    <lineage>
        <taxon>Bacteria</taxon>
        <taxon>Bacillati</taxon>
        <taxon>Actinomycetota</taxon>
        <taxon>Actinomycetes</taxon>
        <taxon>Micrococcales</taxon>
        <taxon>Micrococcaceae</taxon>
        <taxon>Rothia</taxon>
    </lineage>
</organism>
<keyword evidence="1" id="KW-0812">Transmembrane</keyword>
<evidence type="ECO:0000313" key="3">
    <source>
        <dbReference type="Proteomes" id="UP000516421"/>
    </source>
</evidence>
<dbReference type="Proteomes" id="UP000516421">
    <property type="component" value="Chromosome"/>
</dbReference>
<reference evidence="2 3" key="1">
    <citation type="submission" date="2020-09" db="EMBL/GenBank/DDBJ databases">
        <title>Investigation of environmental microbe.</title>
        <authorList>
            <person name="Ou Y."/>
            <person name="Kang Q."/>
        </authorList>
    </citation>
    <scope>NUCLEOTIDE SEQUENCE [LARGE SCALE GENOMIC DNA]</scope>
    <source>
        <strain evidence="2 3">KJZ-9</strain>
    </source>
</reference>
<gene>
    <name evidence="2" type="ORF">IDM48_04570</name>
</gene>
<evidence type="ECO:0000256" key="1">
    <source>
        <dbReference type="SAM" id="Phobius"/>
    </source>
</evidence>
<evidence type="ECO:0000313" key="2">
    <source>
        <dbReference type="EMBL" id="QNV40682.1"/>
    </source>
</evidence>